<evidence type="ECO:0000313" key="2">
    <source>
        <dbReference type="Proteomes" id="UP000790347"/>
    </source>
</evidence>
<dbReference type="EMBL" id="ASGP02000003">
    <property type="protein sequence ID" value="KAH9515923.1"/>
    <property type="molecule type" value="Genomic_DNA"/>
</dbReference>
<dbReference type="AlphaFoldDB" id="A0A922L2B6"/>
<keyword evidence="2" id="KW-1185">Reference proteome</keyword>
<dbReference type="Proteomes" id="UP000790347">
    <property type="component" value="Unassembled WGS sequence"/>
</dbReference>
<proteinExistence type="predicted"/>
<evidence type="ECO:0000313" key="1">
    <source>
        <dbReference type="EMBL" id="KAH9515923.1"/>
    </source>
</evidence>
<reference evidence="1" key="2">
    <citation type="journal article" date="2022" name="Res Sq">
        <title>Comparative Genomics Reveals Insights into the Divergent Evolution of Astigmatic Mites and Household Pest Adaptations.</title>
        <authorList>
            <person name="Xiong Q."/>
            <person name="Wan A.T.-Y."/>
            <person name="Liu X.-Y."/>
            <person name="Fung C.S.-H."/>
            <person name="Xiao X."/>
            <person name="Malainual N."/>
            <person name="Hou J."/>
            <person name="Wang L."/>
            <person name="Wang M."/>
            <person name="Yang K."/>
            <person name="Cui Y."/>
            <person name="Leung E."/>
            <person name="Nong W."/>
            <person name="Shin S.-K."/>
            <person name="Au S."/>
            <person name="Jeong K.Y."/>
            <person name="Chew F.T."/>
            <person name="Hui J."/>
            <person name="Leung T.F."/>
            <person name="Tungtrongchitr A."/>
            <person name="Zhong N."/>
            <person name="Liu Z."/>
            <person name="Tsui S."/>
        </authorList>
    </citation>
    <scope>NUCLEOTIDE SEQUENCE</scope>
    <source>
        <strain evidence="1">Derf</strain>
        <tissue evidence="1">Whole organism</tissue>
    </source>
</reference>
<gene>
    <name evidence="1" type="ORF">DERF_006695</name>
</gene>
<protein>
    <submittedName>
        <fullName evidence="1">Uncharacterized protein</fullName>
    </submittedName>
</protein>
<sequence>MAIEGRVNISIINTLQLLLDHVTIDPSNCHGDDVGTPSKSNFYHLKNRQSIFDDDDYHDNHNDMPEKKQYKRKKRLNARDFIFPPVAYKHIITLYKNLLYQ</sequence>
<name>A0A922L2B6_DERFA</name>
<accession>A0A922L2B6</accession>
<organism evidence="1 2">
    <name type="scientific">Dermatophagoides farinae</name>
    <name type="common">American house dust mite</name>
    <dbReference type="NCBI Taxonomy" id="6954"/>
    <lineage>
        <taxon>Eukaryota</taxon>
        <taxon>Metazoa</taxon>
        <taxon>Ecdysozoa</taxon>
        <taxon>Arthropoda</taxon>
        <taxon>Chelicerata</taxon>
        <taxon>Arachnida</taxon>
        <taxon>Acari</taxon>
        <taxon>Acariformes</taxon>
        <taxon>Sarcoptiformes</taxon>
        <taxon>Astigmata</taxon>
        <taxon>Psoroptidia</taxon>
        <taxon>Analgoidea</taxon>
        <taxon>Pyroglyphidae</taxon>
        <taxon>Dermatophagoidinae</taxon>
        <taxon>Dermatophagoides</taxon>
    </lineage>
</organism>
<reference evidence="1" key="1">
    <citation type="submission" date="2013-05" db="EMBL/GenBank/DDBJ databases">
        <authorList>
            <person name="Yim A.K.Y."/>
            <person name="Chan T.F."/>
            <person name="Ji K.M."/>
            <person name="Liu X.Y."/>
            <person name="Zhou J.W."/>
            <person name="Li R.Q."/>
            <person name="Yang K.Y."/>
            <person name="Li J."/>
            <person name="Li M."/>
            <person name="Law P.T.W."/>
            <person name="Wu Y.L."/>
            <person name="Cai Z.L."/>
            <person name="Qin H."/>
            <person name="Bao Y."/>
            <person name="Leung R.K.K."/>
            <person name="Ng P.K.S."/>
            <person name="Zou J."/>
            <person name="Zhong X.J."/>
            <person name="Ran P.X."/>
            <person name="Zhong N.S."/>
            <person name="Liu Z.G."/>
            <person name="Tsui S.K.W."/>
        </authorList>
    </citation>
    <scope>NUCLEOTIDE SEQUENCE</scope>
    <source>
        <strain evidence="1">Derf</strain>
        <tissue evidence="1">Whole organism</tissue>
    </source>
</reference>
<comment type="caution">
    <text evidence="1">The sequence shown here is derived from an EMBL/GenBank/DDBJ whole genome shotgun (WGS) entry which is preliminary data.</text>
</comment>